<dbReference type="GO" id="GO:0071555">
    <property type="term" value="P:cell wall organization"/>
    <property type="evidence" value="ECO:0007669"/>
    <property type="project" value="UniProtKB-KW"/>
</dbReference>
<keyword evidence="17" id="KW-1185">Reference proteome</keyword>
<dbReference type="GO" id="GO:0071972">
    <property type="term" value="F:peptidoglycan L,D-transpeptidase activity"/>
    <property type="evidence" value="ECO:0007669"/>
    <property type="project" value="TreeGrafter"/>
</dbReference>
<feature type="domain" description="Penicillin-binding protein transpeptidase" evidence="14">
    <location>
        <begin position="269"/>
        <end position="595"/>
    </location>
</feature>
<dbReference type="GO" id="GO:0009002">
    <property type="term" value="F:serine-type D-Ala-D-Ala carboxypeptidase activity"/>
    <property type="evidence" value="ECO:0007669"/>
    <property type="project" value="UniProtKB-EC"/>
</dbReference>
<dbReference type="EMBL" id="JADCKQ010000021">
    <property type="protein sequence ID" value="MBI1495494.1"/>
    <property type="molecule type" value="Genomic_DNA"/>
</dbReference>
<proteinExistence type="predicted"/>
<evidence type="ECO:0000256" key="3">
    <source>
        <dbReference type="ARBA" id="ARBA00022475"/>
    </source>
</evidence>
<keyword evidence="11" id="KW-1133">Transmembrane helix</keyword>
<dbReference type="EC" id="3.4.16.4" evidence="16"/>
<keyword evidence="9" id="KW-0133">Cell shape</keyword>
<evidence type="ECO:0000256" key="7">
    <source>
        <dbReference type="ARBA" id="ARBA00022692"/>
    </source>
</evidence>
<evidence type="ECO:0000259" key="15">
    <source>
        <dbReference type="Pfam" id="PF03717"/>
    </source>
</evidence>
<keyword evidence="12" id="KW-0472">Membrane</keyword>
<dbReference type="Proteomes" id="UP000640583">
    <property type="component" value="Unassembled WGS sequence"/>
</dbReference>
<organism evidence="16 17">
    <name type="scientific">Halocynthiibacter styelae</name>
    <dbReference type="NCBI Taxonomy" id="2761955"/>
    <lineage>
        <taxon>Bacteria</taxon>
        <taxon>Pseudomonadati</taxon>
        <taxon>Pseudomonadota</taxon>
        <taxon>Alphaproteobacteria</taxon>
        <taxon>Rhodobacterales</taxon>
        <taxon>Paracoccaceae</taxon>
        <taxon>Halocynthiibacter</taxon>
    </lineage>
</organism>
<evidence type="ECO:0000256" key="9">
    <source>
        <dbReference type="ARBA" id="ARBA00022960"/>
    </source>
</evidence>
<dbReference type="GO" id="GO:0008360">
    <property type="term" value="P:regulation of cell shape"/>
    <property type="evidence" value="ECO:0007669"/>
    <property type="project" value="UniProtKB-KW"/>
</dbReference>
<protein>
    <submittedName>
        <fullName evidence="16">Penicillin-binding protein 2</fullName>
        <ecNumber evidence="16">3.4.16.4</ecNumber>
    </submittedName>
</protein>
<dbReference type="RefSeq" id="WP_228850189.1">
    <property type="nucleotide sequence ID" value="NZ_JADCKQ010000021.1"/>
</dbReference>
<keyword evidence="3" id="KW-1003">Cell membrane</keyword>
<evidence type="ECO:0000256" key="13">
    <source>
        <dbReference type="ARBA" id="ARBA00023316"/>
    </source>
</evidence>
<keyword evidence="10" id="KW-0573">Peptidoglycan synthesis</keyword>
<dbReference type="InterPro" id="IPR005311">
    <property type="entry name" value="PBP_dimer"/>
</dbReference>
<keyword evidence="13" id="KW-0961">Cell wall biogenesis/degradation</keyword>
<dbReference type="GO" id="GO:0008658">
    <property type="term" value="F:penicillin binding"/>
    <property type="evidence" value="ECO:0007669"/>
    <property type="project" value="InterPro"/>
</dbReference>
<dbReference type="NCBIfam" id="TIGR03423">
    <property type="entry name" value="pbp2_mrdA"/>
    <property type="match status" value="1"/>
</dbReference>
<evidence type="ECO:0000256" key="12">
    <source>
        <dbReference type="ARBA" id="ARBA00023136"/>
    </source>
</evidence>
<comment type="subcellular location">
    <subcellularLocation>
        <location evidence="2">Cell membrane</location>
    </subcellularLocation>
    <subcellularLocation>
        <location evidence="1">Membrane</location>
        <topology evidence="1">Single-pass membrane protein</topology>
    </subcellularLocation>
</comment>
<reference evidence="16" key="1">
    <citation type="submission" date="2020-10" db="EMBL/GenBank/DDBJ databases">
        <title>Paenihalocynthiibacter styelae gen. nov., sp. nov., isolated from stalked sea squirt Styela clava.</title>
        <authorList>
            <person name="Kim Y.-O."/>
            <person name="Yoon J.-H."/>
        </authorList>
    </citation>
    <scope>NUCLEOTIDE SEQUENCE</scope>
    <source>
        <strain evidence="16">MYP1-1</strain>
    </source>
</reference>
<dbReference type="AlphaFoldDB" id="A0A8J7IEZ6"/>
<dbReference type="InterPro" id="IPR001460">
    <property type="entry name" value="PCN-bd_Tpept"/>
</dbReference>
<dbReference type="Gene3D" id="3.40.710.10">
    <property type="entry name" value="DD-peptidase/beta-lactamase superfamily"/>
    <property type="match status" value="1"/>
</dbReference>
<comment type="caution">
    <text evidence="16">The sequence shown here is derived from an EMBL/GenBank/DDBJ whole genome shotgun (WGS) entry which is preliminary data.</text>
</comment>
<dbReference type="GO" id="GO:0009252">
    <property type="term" value="P:peptidoglycan biosynthetic process"/>
    <property type="evidence" value="ECO:0007669"/>
    <property type="project" value="UniProtKB-KW"/>
</dbReference>
<dbReference type="Pfam" id="PF03717">
    <property type="entry name" value="PBP_dimer"/>
    <property type="match status" value="1"/>
</dbReference>
<dbReference type="Pfam" id="PF00905">
    <property type="entry name" value="Transpeptidase"/>
    <property type="match status" value="1"/>
</dbReference>
<evidence type="ECO:0000256" key="4">
    <source>
        <dbReference type="ARBA" id="ARBA00022519"/>
    </source>
</evidence>
<name>A0A8J7IEZ6_9RHOB</name>
<accession>A0A8J7IEZ6</accession>
<keyword evidence="4" id="KW-0997">Cell inner membrane</keyword>
<evidence type="ECO:0000256" key="8">
    <source>
        <dbReference type="ARBA" id="ARBA00022801"/>
    </source>
</evidence>
<dbReference type="PANTHER" id="PTHR30627:SF2">
    <property type="entry name" value="PEPTIDOGLYCAN D,D-TRANSPEPTIDASE MRDA"/>
    <property type="match status" value="1"/>
</dbReference>
<keyword evidence="6" id="KW-0645">Protease</keyword>
<evidence type="ECO:0000313" key="17">
    <source>
        <dbReference type="Proteomes" id="UP000640583"/>
    </source>
</evidence>
<dbReference type="GO" id="GO:0005886">
    <property type="term" value="C:plasma membrane"/>
    <property type="evidence" value="ECO:0007669"/>
    <property type="project" value="UniProtKB-SubCell"/>
</dbReference>
<keyword evidence="7" id="KW-0812">Transmembrane</keyword>
<evidence type="ECO:0000256" key="1">
    <source>
        <dbReference type="ARBA" id="ARBA00004167"/>
    </source>
</evidence>
<dbReference type="InterPro" id="IPR050515">
    <property type="entry name" value="Beta-lactam/transpept"/>
</dbReference>
<gene>
    <name evidence="16" type="primary">mrdA</name>
    <name evidence="16" type="ORF">H1D41_17800</name>
</gene>
<dbReference type="PANTHER" id="PTHR30627">
    <property type="entry name" value="PEPTIDOGLYCAN D,D-TRANSPEPTIDASE"/>
    <property type="match status" value="1"/>
</dbReference>
<evidence type="ECO:0000256" key="6">
    <source>
        <dbReference type="ARBA" id="ARBA00022670"/>
    </source>
</evidence>
<evidence type="ECO:0000313" key="16">
    <source>
        <dbReference type="EMBL" id="MBI1495494.1"/>
    </source>
</evidence>
<evidence type="ECO:0000256" key="10">
    <source>
        <dbReference type="ARBA" id="ARBA00022984"/>
    </source>
</evidence>
<evidence type="ECO:0000256" key="2">
    <source>
        <dbReference type="ARBA" id="ARBA00004236"/>
    </source>
</evidence>
<keyword evidence="5 16" id="KW-0121">Carboxypeptidase</keyword>
<keyword evidence="8 16" id="KW-0378">Hydrolase</keyword>
<dbReference type="InterPro" id="IPR017790">
    <property type="entry name" value="Penicillin-binding_protein_2"/>
</dbReference>
<dbReference type="InterPro" id="IPR012338">
    <property type="entry name" value="Beta-lactam/transpept-like"/>
</dbReference>
<dbReference type="SUPFAM" id="SSF56519">
    <property type="entry name" value="Penicillin binding protein dimerisation domain"/>
    <property type="match status" value="1"/>
</dbReference>
<evidence type="ECO:0000256" key="11">
    <source>
        <dbReference type="ARBA" id="ARBA00022989"/>
    </source>
</evidence>
<dbReference type="Gene3D" id="3.90.1310.10">
    <property type="entry name" value="Penicillin-binding protein 2a (Domain 2)"/>
    <property type="match status" value="1"/>
</dbReference>
<evidence type="ECO:0000256" key="5">
    <source>
        <dbReference type="ARBA" id="ARBA00022645"/>
    </source>
</evidence>
<dbReference type="SUPFAM" id="SSF56601">
    <property type="entry name" value="beta-lactamase/transpeptidase-like"/>
    <property type="match status" value="1"/>
</dbReference>
<dbReference type="GO" id="GO:0006508">
    <property type="term" value="P:proteolysis"/>
    <property type="evidence" value="ECO:0007669"/>
    <property type="project" value="UniProtKB-KW"/>
</dbReference>
<dbReference type="InterPro" id="IPR036138">
    <property type="entry name" value="PBP_dimer_sf"/>
</dbReference>
<feature type="domain" description="Penicillin-binding protein dimerisation" evidence="15">
    <location>
        <begin position="62"/>
        <end position="236"/>
    </location>
</feature>
<evidence type="ECO:0000259" key="14">
    <source>
        <dbReference type="Pfam" id="PF00905"/>
    </source>
</evidence>
<sequence length="639" mass="69732">MRRPPKENEESTRGITRRGLLLGTAWLAFGTGLAARMRYLQVDQADQFRLLADENRIKDRLIAPARGLIWDRNGLPLATNEQNYRVVMVREEAGDPEEALDKLSELIPMTENDRAKALKAVMDRAPHVPVAVADRLTWEEVSAIAVNGPALPGITPEVGLSRSYPVAEDLCHVVGYVGPVSDYDLSRIEDQDPLLQIPKFQIGKSGAENKLERQLRGQAGNVRNEVNAGGRIIRELDRREGIPGDNIQLTIDAPLQNYVQARLAGEAASAVVMDVETGDLLACGSVPTFDPNKFVRGISVADYGELTGNPLNPLQGKAVQGAYPPGSTFKMVTALAAMDAGLIDTEETIYCRGYTEVGGRRFHCWKHSGHGNMNLNQSLRNSCDIYYYDIAQRVGIEKISEMARRLGLGERHALPMSAVSSGLTPTKAWKLERRGAEWVIGDSLNASIGQGFVLASPLQLAVMTSRLATGRAVEPRIVKSVNSVEVPIEEPPELGLNQNHLRAIRQGMFAVSNNRRGTAFRSRIAADGKELAGKTGTSQVSNNRVNNANVPWEQRDHALFVGFAPYDAPKYAVSVVVEHGGGGSKAAAPVARDILLFAMYGGFPPEDAYPSSARAKARQIRNNLELRDFDALRDESSQA</sequence>